<evidence type="ECO:0000313" key="2">
    <source>
        <dbReference type="Proteomes" id="UP000515240"/>
    </source>
</evidence>
<sequence length="342" mass="35673">MSYNVLTQAINPPATGQYAGANLFFAKKGEAVLISIGQADEKGLPKNEMATVRLEPAQINTAGATNVIWPTPVLLQAGLPYALSISAADTDTAPYVAQVGEVNQAGGYVTQPPAEIGALSHTNESGVVTKYLNRFLRFELLAVQYQQTAQTFVVGQHAVVNATNLTVNAGAIQPAPDARVTYQLKLLDDQGALKATHDVDVAQPIQLAAPHTGGVQVEATLRRAANGLAPVLEQGTVLVVGSLLADGTYITPAVQLAGGNAITVIFEASLPAGSSVQVACSTDDGAIWIDVPFDSSSAQTAGDVELTHKRTGLAGAALRLRLRLLGNTNARPKVRNLRAVIL</sequence>
<reference evidence="1 2" key="1">
    <citation type="journal article" date="2020" name="G3 (Bethesda)">
        <title>CeMbio - The Caenorhabditis elegans Microbiome Resource.</title>
        <authorList>
            <person name="Dirksen P."/>
            <person name="Assie A."/>
            <person name="Zimmermann J."/>
            <person name="Zhang F."/>
            <person name="Tietje A.M."/>
            <person name="Marsh S.A."/>
            <person name="Felix M.A."/>
            <person name="Shapira M."/>
            <person name="Kaleta C."/>
            <person name="Schulenburg H."/>
            <person name="Samuel B."/>
        </authorList>
    </citation>
    <scope>NUCLEOTIDE SEQUENCE [LARGE SCALE GENOMIC DNA]</scope>
    <source>
        <strain evidence="1 2">BIGb0172</strain>
    </source>
</reference>
<evidence type="ECO:0000313" key="1">
    <source>
        <dbReference type="EMBL" id="QMV73597.1"/>
    </source>
</evidence>
<gene>
    <name evidence="1" type="ORF">HS961_12595</name>
</gene>
<dbReference type="RefSeq" id="WP_182322440.1">
    <property type="nucleotide sequence ID" value="NZ_CP058554.1"/>
</dbReference>
<accession>A0A7G5EHX2</accession>
<dbReference type="KEGG" id="cpis:HS961_12595"/>
<dbReference type="Proteomes" id="UP000515240">
    <property type="component" value="Chromosome"/>
</dbReference>
<proteinExistence type="predicted"/>
<keyword evidence="2" id="KW-1185">Reference proteome</keyword>
<protein>
    <submittedName>
        <fullName evidence="1">Virulence-associated protein</fullName>
    </submittedName>
</protein>
<dbReference type="AlphaFoldDB" id="A0A7G5EHX2"/>
<dbReference type="EMBL" id="CP058554">
    <property type="protein sequence ID" value="QMV73597.1"/>
    <property type="molecule type" value="Genomic_DNA"/>
</dbReference>
<organism evidence="1 2">
    <name type="scientific">Comamonas piscis</name>
    <dbReference type="NCBI Taxonomy" id="1562974"/>
    <lineage>
        <taxon>Bacteria</taxon>
        <taxon>Pseudomonadati</taxon>
        <taxon>Pseudomonadota</taxon>
        <taxon>Betaproteobacteria</taxon>
        <taxon>Burkholderiales</taxon>
        <taxon>Comamonadaceae</taxon>
        <taxon>Comamonas</taxon>
    </lineage>
</organism>
<name>A0A7G5EHX2_9BURK</name>